<protein>
    <recommendedName>
        <fullName evidence="2">Beta-lactamase-related domain-containing protein</fullName>
    </recommendedName>
</protein>
<evidence type="ECO:0000256" key="1">
    <source>
        <dbReference type="ARBA" id="ARBA00038215"/>
    </source>
</evidence>
<feature type="domain" description="Beta-lactamase-related" evidence="2">
    <location>
        <begin position="89"/>
        <end position="304"/>
    </location>
</feature>
<reference evidence="4" key="2">
    <citation type="submission" date="2015-01" db="EMBL/GenBank/DDBJ databases">
        <title>Evolutionary Origins and Diversification of the Mycorrhizal Mutualists.</title>
        <authorList>
            <consortium name="DOE Joint Genome Institute"/>
            <consortium name="Mycorrhizal Genomics Consortium"/>
            <person name="Kohler A."/>
            <person name="Kuo A."/>
            <person name="Nagy L.G."/>
            <person name="Floudas D."/>
            <person name="Copeland A."/>
            <person name="Barry K.W."/>
            <person name="Cichocki N."/>
            <person name="Veneault-Fourrey C."/>
            <person name="LaButti K."/>
            <person name="Lindquist E.A."/>
            <person name="Lipzen A."/>
            <person name="Lundell T."/>
            <person name="Morin E."/>
            <person name="Murat C."/>
            <person name="Riley R."/>
            <person name="Ohm R."/>
            <person name="Sun H."/>
            <person name="Tunlid A."/>
            <person name="Henrissat B."/>
            <person name="Grigoriev I.V."/>
            <person name="Hibbett D.S."/>
            <person name="Martin F."/>
        </authorList>
    </citation>
    <scope>NUCLEOTIDE SEQUENCE [LARGE SCALE GENOMIC DNA]</scope>
    <source>
        <strain evidence="4">ATCC 200175</strain>
    </source>
</reference>
<dbReference type="Proteomes" id="UP000053647">
    <property type="component" value="Unassembled WGS sequence"/>
</dbReference>
<dbReference type="AlphaFoldDB" id="A0A0C9TT34"/>
<dbReference type="PANTHER" id="PTHR46825">
    <property type="entry name" value="D-ALANYL-D-ALANINE-CARBOXYPEPTIDASE/ENDOPEPTIDASE AMPH"/>
    <property type="match status" value="1"/>
</dbReference>
<comment type="similarity">
    <text evidence="1">Belongs to the peptidase S12 family.</text>
</comment>
<gene>
    <name evidence="3" type="ORF">PAXINDRAFT_177403</name>
</gene>
<evidence type="ECO:0000313" key="4">
    <source>
        <dbReference type="Proteomes" id="UP000053647"/>
    </source>
</evidence>
<dbReference type="Pfam" id="PF00144">
    <property type="entry name" value="Beta-lactamase"/>
    <property type="match status" value="2"/>
</dbReference>
<evidence type="ECO:0000259" key="2">
    <source>
        <dbReference type="Pfam" id="PF00144"/>
    </source>
</evidence>
<dbReference type="PANTHER" id="PTHR46825:SF15">
    <property type="entry name" value="BETA-LACTAMASE-RELATED DOMAIN-CONTAINING PROTEIN"/>
    <property type="match status" value="1"/>
</dbReference>
<accession>A0A0C9TT34</accession>
<proteinExistence type="inferred from homology"/>
<reference evidence="3 4" key="1">
    <citation type="submission" date="2014-06" db="EMBL/GenBank/DDBJ databases">
        <authorList>
            <consortium name="DOE Joint Genome Institute"/>
            <person name="Kuo A."/>
            <person name="Kohler A."/>
            <person name="Nagy L.G."/>
            <person name="Floudas D."/>
            <person name="Copeland A."/>
            <person name="Barry K.W."/>
            <person name="Cichocki N."/>
            <person name="Veneault-Fourrey C."/>
            <person name="LaButti K."/>
            <person name="Lindquist E.A."/>
            <person name="Lipzen A."/>
            <person name="Lundell T."/>
            <person name="Morin E."/>
            <person name="Murat C."/>
            <person name="Sun H."/>
            <person name="Tunlid A."/>
            <person name="Henrissat B."/>
            <person name="Grigoriev I.V."/>
            <person name="Hibbett D.S."/>
            <person name="Martin F."/>
            <person name="Nordberg H.P."/>
            <person name="Cantor M.N."/>
            <person name="Hua S.X."/>
        </authorList>
    </citation>
    <scope>NUCLEOTIDE SEQUENCE [LARGE SCALE GENOMIC DNA]</scope>
    <source>
        <strain evidence="3 4">ATCC 200175</strain>
    </source>
</reference>
<dbReference type="SUPFAM" id="SSF56601">
    <property type="entry name" value="beta-lactamase/transpeptidase-like"/>
    <property type="match status" value="1"/>
</dbReference>
<dbReference type="Gene3D" id="3.40.710.10">
    <property type="entry name" value="DD-peptidase/beta-lactamase superfamily"/>
    <property type="match status" value="2"/>
</dbReference>
<name>A0A0C9TT34_PAXIN</name>
<sequence length="493" mass="54576">MEFYLHGGSVITPALSTFIEETLAAENITGLSVAVVPQHGTPEFHTWGYRTEDGDEMTPDTLFHMASISKAFCATALGLLIDDFAKHDYSYGPSDTPHDAVTRLRYLRPAFELREQWSYNNIMFMVGAHIITTYTDQPYTSFVEERIFSPLGMTSSTFSPNKAEASGKFTRGWAKDGRRIPEWFTEDTAFLKAGPGGIISTAIDMSKWISTWLNEGVQGDKTVIPPYVYRNVSYSYSVSTDHPTDSEHSITGYGMGWFRSSYRGHDVVYHSGAIPGFSTLFSFLPSDELGITVFANGGDKARPVMRILNRILDQALHLNDSLTLLSPVDSSPPKPTAKPSTWNLTLSPDDFAGTYTNPGYGAFTLCSASSASSYCAKVRSDFAAVDYVQGDPGPRLELLAEWPRVWSSHVRLRYQQGSIFEIDFTSLFPNGYGKDTTPFETGESGTAEGTAEFVIEDGEVVGFGISGLVGRLTERGRIYQNVRDRAEVWFDRV</sequence>
<dbReference type="InterPro" id="IPR001466">
    <property type="entry name" value="Beta-lactam-related"/>
</dbReference>
<dbReference type="HOGENOM" id="CLU_020027_14_0_1"/>
<organism evidence="3 4">
    <name type="scientific">Paxillus involutus ATCC 200175</name>
    <dbReference type="NCBI Taxonomy" id="664439"/>
    <lineage>
        <taxon>Eukaryota</taxon>
        <taxon>Fungi</taxon>
        <taxon>Dikarya</taxon>
        <taxon>Basidiomycota</taxon>
        <taxon>Agaricomycotina</taxon>
        <taxon>Agaricomycetes</taxon>
        <taxon>Agaricomycetidae</taxon>
        <taxon>Boletales</taxon>
        <taxon>Paxilineae</taxon>
        <taxon>Paxillaceae</taxon>
        <taxon>Paxillus</taxon>
    </lineage>
</organism>
<dbReference type="OrthoDB" id="5946976at2759"/>
<keyword evidence="4" id="KW-1185">Reference proteome</keyword>
<dbReference type="InterPro" id="IPR050491">
    <property type="entry name" value="AmpC-like"/>
</dbReference>
<dbReference type="EMBL" id="KN819389">
    <property type="protein sequence ID" value="KIJ11027.1"/>
    <property type="molecule type" value="Genomic_DNA"/>
</dbReference>
<dbReference type="InterPro" id="IPR012338">
    <property type="entry name" value="Beta-lactam/transpept-like"/>
</dbReference>
<feature type="domain" description="Beta-lactamase-related" evidence="2">
    <location>
        <begin position="17"/>
        <end position="82"/>
    </location>
</feature>
<evidence type="ECO:0000313" key="3">
    <source>
        <dbReference type="EMBL" id="KIJ11027.1"/>
    </source>
</evidence>